<gene>
    <name evidence="1" type="ORF">KT71_003387</name>
</gene>
<proteinExistence type="predicted"/>
<reference evidence="1 2" key="1">
    <citation type="journal article" date="2007" name="Proc. Natl. Acad. Sci. U.S.A.">
        <title>Characterization of a marine gammaproteobacterium capable of aerobic anoxygenic photosynthesis.</title>
        <authorList>
            <person name="Fuchs B.M."/>
            <person name="Spring S."/>
            <person name="Teeling H."/>
            <person name="Quast C."/>
            <person name="Wulf J."/>
            <person name="Schattenhofer M."/>
            <person name="Yan S."/>
            <person name="Ferriera S."/>
            <person name="Johnson J."/>
            <person name="Glockner F.O."/>
            <person name="Amann R."/>
        </authorList>
    </citation>
    <scope>NUCLEOTIDE SEQUENCE [LARGE SCALE GENOMIC DNA]</scope>
    <source>
        <strain evidence="1">KT71</strain>
    </source>
</reference>
<dbReference type="HOGENOM" id="CLU_2988875_0_0_6"/>
<accession>V7HUZ9</accession>
<sequence>MTETIRRFEQELSGAAVTAFRTPNVALGLGRIKALSGVDILADCADRTCRPVEVSIY</sequence>
<dbReference type="Proteomes" id="UP000019205">
    <property type="component" value="Chromosome"/>
</dbReference>
<keyword evidence="2" id="KW-1185">Reference proteome</keyword>
<reference evidence="1 2" key="2">
    <citation type="journal article" date="2009" name="PLoS ONE">
        <title>The photosynthetic apparatus and its regulation in the aerobic gammaproteobacterium Congregibacter litoralis gen. nov., sp. nov.</title>
        <authorList>
            <person name="Spring S."/>
            <person name="Lunsdorf H."/>
            <person name="Fuchs B.M."/>
            <person name="Tindall B.J."/>
        </authorList>
    </citation>
    <scope>NUCLEOTIDE SEQUENCE [LARGE SCALE GENOMIC DNA]</scope>
    <source>
        <strain evidence="1">KT71</strain>
    </source>
</reference>
<name>V7HUZ9_9GAMM</name>
<evidence type="ECO:0000313" key="2">
    <source>
        <dbReference type="Proteomes" id="UP000019205"/>
    </source>
</evidence>
<comment type="caution">
    <text evidence="1">The sequence shown here is derived from an EMBL/GenBank/DDBJ whole genome shotgun (WGS) entry which is preliminary data.</text>
</comment>
<dbReference type="EMBL" id="AAOA02000003">
    <property type="protein sequence ID" value="ESZ89367.1"/>
    <property type="molecule type" value="Genomic_DNA"/>
</dbReference>
<dbReference type="AlphaFoldDB" id="V7HUZ9"/>
<evidence type="ECO:0000313" key="1">
    <source>
        <dbReference type="EMBL" id="ESZ89367.1"/>
    </source>
</evidence>
<organism evidence="1 2">
    <name type="scientific">Congregibacter litoralis KT71</name>
    <dbReference type="NCBI Taxonomy" id="314285"/>
    <lineage>
        <taxon>Bacteria</taxon>
        <taxon>Pseudomonadati</taxon>
        <taxon>Pseudomonadota</taxon>
        <taxon>Gammaproteobacteria</taxon>
        <taxon>Cellvibrionales</taxon>
        <taxon>Halieaceae</taxon>
        <taxon>Congregibacter</taxon>
    </lineage>
</organism>
<protein>
    <submittedName>
        <fullName evidence="1">Uncharacterized protein</fullName>
    </submittedName>
</protein>